<organism evidence="2 3">
    <name type="scientific">Paenibacillus mellifer</name>
    <dbReference type="NCBI Taxonomy" id="2937794"/>
    <lineage>
        <taxon>Bacteria</taxon>
        <taxon>Bacillati</taxon>
        <taxon>Bacillota</taxon>
        <taxon>Bacilli</taxon>
        <taxon>Bacillales</taxon>
        <taxon>Paenibacillaceae</taxon>
        <taxon>Paenibacillus</taxon>
    </lineage>
</organism>
<dbReference type="AlphaFoldDB" id="A0A9X1Y2B5"/>
<accession>A0A9X1Y2B5</accession>
<evidence type="ECO:0000313" key="2">
    <source>
        <dbReference type="EMBL" id="MCK8490095.1"/>
    </source>
</evidence>
<sequence>MIIVVMVAGWIFYGRPDAPSEASTNAPVQAPAAEQGEAAGEANKEAAVESPYLLDHLPFKEEEVQEISAGGNELHANVPAERQFVLLQSLRYTDMKSALADPIPAASRKPIVLQFKLADTNFELTYDLTGNAFEYQGKYYYADDQVLLLMQGLFHEREELASLDGLLEQARVEQEQAGTVDPAPLEAEDALVDGMDFNGWEQQLDKAQPEDIVWAKPFYDDGTGQVKQARLFKDGVLALNRMIVFTRPEHQAADGVKTGIGTDGVTAKLGPEALKLVSRWSYKVGDYYRFHVYFADGKVKYLALSQPL</sequence>
<feature type="compositionally biased region" description="Low complexity" evidence="1">
    <location>
        <begin position="26"/>
        <end position="41"/>
    </location>
</feature>
<feature type="region of interest" description="Disordered" evidence="1">
    <location>
        <begin position="21"/>
        <end position="44"/>
    </location>
</feature>
<dbReference type="RefSeq" id="WP_248554059.1">
    <property type="nucleotide sequence ID" value="NZ_JALPRK010000038.1"/>
</dbReference>
<gene>
    <name evidence="2" type="ORF">M0651_23305</name>
</gene>
<proteinExistence type="predicted"/>
<dbReference type="Proteomes" id="UP001139534">
    <property type="component" value="Unassembled WGS sequence"/>
</dbReference>
<name>A0A9X1Y2B5_9BACL</name>
<comment type="caution">
    <text evidence="2">The sequence shown here is derived from an EMBL/GenBank/DDBJ whole genome shotgun (WGS) entry which is preliminary data.</text>
</comment>
<evidence type="ECO:0000313" key="3">
    <source>
        <dbReference type="Proteomes" id="UP001139534"/>
    </source>
</evidence>
<keyword evidence="3" id="KW-1185">Reference proteome</keyword>
<reference evidence="2" key="1">
    <citation type="submission" date="2022-04" db="EMBL/GenBank/DDBJ databases">
        <authorList>
            <person name="Seo M.-J."/>
        </authorList>
    </citation>
    <scope>NUCLEOTIDE SEQUENCE</scope>
    <source>
        <strain evidence="2">MBLB2552</strain>
    </source>
</reference>
<protein>
    <submittedName>
        <fullName evidence="2">Uncharacterized protein</fullName>
    </submittedName>
</protein>
<dbReference type="EMBL" id="JALPRK010000038">
    <property type="protein sequence ID" value="MCK8490095.1"/>
    <property type="molecule type" value="Genomic_DNA"/>
</dbReference>
<evidence type="ECO:0000256" key="1">
    <source>
        <dbReference type="SAM" id="MobiDB-lite"/>
    </source>
</evidence>